<protein>
    <submittedName>
        <fullName evidence="1">Uncharacterized protein</fullName>
    </submittedName>
</protein>
<organism evidence="1 2">
    <name type="scientific">Nitrososphaera viennensis EN76</name>
    <dbReference type="NCBI Taxonomy" id="926571"/>
    <lineage>
        <taxon>Archaea</taxon>
        <taxon>Nitrososphaerota</taxon>
        <taxon>Nitrososphaeria</taxon>
        <taxon>Nitrososphaerales</taxon>
        <taxon>Nitrososphaeraceae</taxon>
        <taxon>Nitrososphaera</taxon>
    </lineage>
</organism>
<accession>A0A060HLE8</accession>
<dbReference type="HOGENOM" id="CLU_3075494_0_0_2"/>
<sequence length="52" mass="5977">MMTAAVSSDLREQKIGAGAREIREFLSALSLRRLKSWLFITRLWIIVNDEIA</sequence>
<keyword evidence="2" id="KW-1185">Reference proteome</keyword>
<dbReference type="Proteomes" id="UP000027093">
    <property type="component" value="Chromosome"/>
</dbReference>
<evidence type="ECO:0000313" key="2">
    <source>
        <dbReference type="Proteomes" id="UP000027093"/>
    </source>
</evidence>
<proteinExistence type="predicted"/>
<dbReference type="KEGG" id="nvn:NVIE_017870"/>
<name>A0A060HLE8_9ARCH</name>
<reference evidence="1 2" key="1">
    <citation type="journal article" date="2014" name="Int. J. Syst. Evol. Microbiol.">
        <title>Nitrososphaera viennensis gen. nov., sp. nov., an aerobic and mesophilic, ammonia-oxidizing archaeon from soil and a member of the archaeal phylum Thaumarchaeota.</title>
        <authorList>
            <person name="Stieglmeier M."/>
            <person name="Klingl A."/>
            <person name="Alves R.J."/>
            <person name="Rittmann S.K."/>
            <person name="Melcher M."/>
            <person name="Leisch N."/>
            <person name="Schleper C."/>
        </authorList>
    </citation>
    <scope>NUCLEOTIDE SEQUENCE [LARGE SCALE GENOMIC DNA]</scope>
    <source>
        <strain evidence="1">EN76</strain>
    </source>
</reference>
<evidence type="ECO:0000313" key="1">
    <source>
        <dbReference type="EMBL" id="AIC16050.1"/>
    </source>
</evidence>
<gene>
    <name evidence="1" type="ORF">NVIE_017870</name>
</gene>
<dbReference type="AlphaFoldDB" id="A0A060HLE8"/>
<dbReference type="EMBL" id="CP007536">
    <property type="protein sequence ID" value="AIC16050.1"/>
    <property type="molecule type" value="Genomic_DNA"/>
</dbReference>